<protein>
    <submittedName>
        <fullName evidence="2">Uncharacterized protein</fullName>
    </submittedName>
</protein>
<comment type="caution">
    <text evidence="2">The sequence shown here is derived from an EMBL/GenBank/DDBJ whole genome shotgun (WGS) entry which is preliminary data.</text>
</comment>
<feature type="region of interest" description="Disordered" evidence="1">
    <location>
        <begin position="108"/>
        <end position="141"/>
    </location>
</feature>
<evidence type="ECO:0000313" key="3">
    <source>
        <dbReference type="Proteomes" id="UP001595947"/>
    </source>
</evidence>
<proteinExistence type="predicted"/>
<dbReference type="RefSeq" id="WP_378034808.1">
    <property type="nucleotide sequence ID" value="NZ_JBHSIV010000003.1"/>
</dbReference>
<gene>
    <name evidence="2" type="ORF">ACFPBZ_04550</name>
</gene>
<feature type="compositionally biased region" description="Basic residues" evidence="1">
    <location>
        <begin position="131"/>
        <end position="141"/>
    </location>
</feature>
<feature type="compositionally biased region" description="Basic and acidic residues" evidence="1">
    <location>
        <begin position="108"/>
        <end position="117"/>
    </location>
</feature>
<evidence type="ECO:0000313" key="2">
    <source>
        <dbReference type="EMBL" id="MFC5061465.1"/>
    </source>
</evidence>
<reference evidence="3" key="1">
    <citation type="journal article" date="2019" name="Int. J. Syst. Evol. Microbiol.">
        <title>The Global Catalogue of Microorganisms (GCM) 10K type strain sequencing project: providing services to taxonomists for standard genome sequencing and annotation.</title>
        <authorList>
            <consortium name="The Broad Institute Genomics Platform"/>
            <consortium name="The Broad Institute Genome Sequencing Center for Infectious Disease"/>
            <person name="Wu L."/>
            <person name="Ma J."/>
        </authorList>
    </citation>
    <scope>NUCLEOTIDE SEQUENCE [LARGE SCALE GENOMIC DNA]</scope>
    <source>
        <strain evidence="3">CGMCC 4.7093</strain>
    </source>
</reference>
<dbReference type="EMBL" id="JBHSIV010000003">
    <property type="protein sequence ID" value="MFC5061465.1"/>
    <property type="molecule type" value="Genomic_DNA"/>
</dbReference>
<evidence type="ECO:0000256" key="1">
    <source>
        <dbReference type="SAM" id="MobiDB-lite"/>
    </source>
</evidence>
<accession>A0ABV9YIV4</accession>
<keyword evidence="3" id="KW-1185">Reference proteome</keyword>
<sequence length="141" mass="15464">MSRPDASSGYPVTPEPRLPRAQRTVHRRSAPVPLRVVSQRLTAADVVIPTPAPEPAASGTTRVAAPAAAPAPVATLDRPAPPNTALPVLAPRRRPFDRLLALVRGRRRDGCGRHRPDTIPSRGWSMFAPQRRPRRRFGTRR</sequence>
<dbReference type="Proteomes" id="UP001595947">
    <property type="component" value="Unassembled WGS sequence"/>
</dbReference>
<feature type="region of interest" description="Disordered" evidence="1">
    <location>
        <begin position="1"/>
        <end position="31"/>
    </location>
</feature>
<name>A0ABV9YIV4_9PSEU</name>
<organism evidence="2 3">
    <name type="scientific">Actinomycetospora atypica</name>
    <dbReference type="NCBI Taxonomy" id="1290095"/>
    <lineage>
        <taxon>Bacteria</taxon>
        <taxon>Bacillati</taxon>
        <taxon>Actinomycetota</taxon>
        <taxon>Actinomycetes</taxon>
        <taxon>Pseudonocardiales</taxon>
        <taxon>Pseudonocardiaceae</taxon>
        <taxon>Actinomycetospora</taxon>
    </lineage>
</organism>